<dbReference type="Proteomes" id="UP000071561">
    <property type="component" value="Chromosome"/>
</dbReference>
<keyword evidence="3" id="KW-1185">Reference proteome</keyword>
<dbReference type="Gene3D" id="3.40.50.1820">
    <property type="entry name" value="alpha/beta hydrolase"/>
    <property type="match status" value="1"/>
</dbReference>
<sequence precursor="true">MIKKICCLLSFFLAFTLNSFAQQFKVAYSPASLNQSFTGKVFLYLSKNNPQPLTASIGIEPLNCFAVEVKGIKPGESIVIDDLATSYPVLPSEMERGVYYIQAVWDLNLGGRAIAASPGNIFSTPQKIVIGKDLKQSFTLLADQVVPELVFQETEFIKEFKAPTRLLSNFYQKKFTLDAAVQLPAEYYKNPSAKFPVLFIVTGFGGDHHYMSVTGKMPAVIGTTPVIRVFLDGNCALGHTAYANSDNNGPWGDALTQEFIPLLEKQYRCNGARLLTGHSSGGWSVLWLQTHYPKLFLATASSSPDYVDFRKFLNVNLYKDSSLFYDAKGRLNPGGTVAGRFPFSYLKEMYQVEHVISRGEQQRSFEAVFSKKGKDGIPESICDPKTGSINQHTVENWKKYDISLYLRNNWKDLKKDLDGKIRISIGDEDNFMLNYPVRLMNEEMKAVQAAMLFKYYPGDHFTVKTAGYMADLSGFLEEKYKQWLLQTGQQAK</sequence>
<organism evidence="2 3">
    <name type="scientific">Pedobacter cryoconitis</name>
    <dbReference type="NCBI Taxonomy" id="188932"/>
    <lineage>
        <taxon>Bacteria</taxon>
        <taxon>Pseudomonadati</taxon>
        <taxon>Bacteroidota</taxon>
        <taxon>Sphingobacteriia</taxon>
        <taxon>Sphingobacteriales</taxon>
        <taxon>Sphingobacteriaceae</taxon>
        <taxon>Pedobacter</taxon>
    </lineage>
</organism>
<dbReference type="SUPFAM" id="SSF53474">
    <property type="entry name" value="alpha/beta-Hydrolases"/>
    <property type="match status" value="1"/>
</dbReference>
<keyword evidence="1" id="KW-0732">Signal</keyword>
<gene>
    <name evidence="2" type="ORF">AY601_3039</name>
</gene>
<reference evidence="2 3" key="1">
    <citation type="submission" date="2016-03" db="EMBL/GenBank/DDBJ databases">
        <title>Complete genome sequence of Pedobacter cryoconitis PAMC 27485.</title>
        <authorList>
            <person name="Lee J."/>
            <person name="Kim O.-S."/>
        </authorList>
    </citation>
    <scope>NUCLEOTIDE SEQUENCE [LARGE SCALE GENOMIC DNA]</scope>
    <source>
        <strain evidence="2 3">PAMC 27485</strain>
    </source>
</reference>
<dbReference type="Pfam" id="PF00756">
    <property type="entry name" value="Esterase"/>
    <property type="match status" value="1"/>
</dbReference>
<dbReference type="InterPro" id="IPR050583">
    <property type="entry name" value="Mycobacterial_A85_antigen"/>
</dbReference>
<evidence type="ECO:0000313" key="3">
    <source>
        <dbReference type="Proteomes" id="UP000071561"/>
    </source>
</evidence>
<evidence type="ECO:0008006" key="4">
    <source>
        <dbReference type="Google" id="ProtNLM"/>
    </source>
</evidence>
<accession>A0A127VEZ7</accession>
<dbReference type="PATRIC" id="fig|188932.3.peg.3169"/>
<feature type="chain" id="PRO_5007280519" description="Esterase" evidence="1">
    <location>
        <begin position="22"/>
        <end position="492"/>
    </location>
</feature>
<dbReference type="InterPro" id="IPR000801">
    <property type="entry name" value="Esterase-like"/>
</dbReference>
<proteinExistence type="predicted"/>
<dbReference type="OrthoDB" id="9768282at2"/>
<dbReference type="KEGG" id="pcm:AY601_3039"/>
<dbReference type="RefSeq" id="WP_068402488.1">
    <property type="nucleotide sequence ID" value="NZ_CP014504.1"/>
</dbReference>
<evidence type="ECO:0000256" key="1">
    <source>
        <dbReference type="SAM" id="SignalP"/>
    </source>
</evidence>
<dbReference type="InterPro" id="IPR029058">
    <property type="entry name" value="AB_hydrolase_fold"/>
</dbReference>
<dbReference type="AlphaFoldDB" id="A0A127VEZ7"/>
<protein>
    <recommendedName>
        <fullName evidence="4">Esterase</fullName>
    </recommendedName>
</protein>
<evidence type="ECO:0000313" key="2">
    <source>
        <dbReference type="EMBL" id="AMP99912.1"/>
    </source>
</evidence>
<dbReference type="PANTHER" id="PTHR48098">
    <property type="entry name" value="ENTEROCHELIN ESTERASE-RELATED"/>
    <property type="match status" value="1"/>
</dbReference>
<name>A0A127VEZ7_9SPHI</name>
<dbReference type="PANTHER" id="PTHR48098:SF3">
    <property type="entry name" value="IRON(III) ENTEROBACTIN ESTERASE"/>
    <property type="match status" value="1"/>
</dbReference>
<dbReference type="EMBL" id="CP014504">
    <property type="protein sequence ID" value="AMP99912.1"/>
    <property type="molecule type" value="Genomic_DNA"/>
</dbReference>
<feature type="signal peptide" evidence="1">
    <location>
        <begin position="1"/>
        <end position="21"/>
    </location>
</feature>